<dbReference type="InterPro" id="IPR006440">
    <property type="entry name" value="Doc"/>
</dbReference>
<dbReference type="Proteomes" id="UP000317512">
    <property type="component" value="Chromosome"/>
</dbReference>
<protein>
    <submittedName>
        <fullName evidence="1">Type II toxin-antitoxin system death-on-curing family toxin</fullName>
    </submittedName>
</protein>
<evidence type="ECO:0000313" key="2">
    <source>
        <dbReference type="Proteomes" id="UP000317512"/>
    </source>
</evidence>
<dbReference type="NCBIfam" id="TIGR01550">
    <property type="entry name" value="DOC_P1"/>
    <property type="match status" value="1"/>
</dbReference>
<proteinExistence type="predicted"/>
<reference evidence="2" key="1">
    <citation type="submission" date="2019-07" db="EMBL/GenBank/DDBJ databases">
        <title>Complete genome sequences of three Mycoplasma sp. 1220 strains.</title>
        <authorList>
            <person name="Grozner D."/>
            <person name="Forro B."/>
            <person name="Kovacs A.B."/>
            <person name="Marton S."/>
            <person name="Banyai K."/>
            <person name="Kreizinger Z."/>
            <person name="Sulyok K.M."/>
            <person name="Gyuranecz M."/>
        </authorList>
    </citation>
    <scope>NUCLEOTIDE SEQUENCE [LARGE SCALE GENOMIC DNA]</scope>
    <source>
        <strain evidence="2">MYCAV93</strain>
    </source>
</reference>
<dbReference type="GO" id="GO:0016301">
    <property type="term" value="F:kinase activity"/>
    <property type="evidence" value="ECO:0007669"/>
    <property type="project" value="InterPro"/>
</dbReference>
<dbReference type="OrthoDB" id="399121at2"/>
<dbReference type="RefSeq" id="WP_146308556.1">
    <property type="nucleotide sequence ID" value="NZ_CP041663.1"/>
</dbReference>
<name>A0A5B8K5A1_9MOLU</name>
<organism evidence="1 2">
    <name type="scientific">Mycoplasma anserisalpingitidis</name>
    <dbReference type="NCBI Taxonomy" id="519450"/>
    <lineage>
        <taxon>Bacteria</taxon>
        <taxon>Bacillati</taxon>
        <taxon>Mycoplasmatota</taxon>
        <taxon>Mollicutes</taxon>
        <taxon>Mycoplasmataceae</taxon>
        <taxon>Mycoplasma</taxon>
    </lineage>
</organism>
<dbReference type="AlphaFoldDB" id="A0A5B8K5A1"/>
<evidence type="ECO:0000313" key="1">
    <source>
        <dbReference type="EMBL" id="QDY88155.1"/>
    </source>
</evidence>
<gene>
    <name evidence="1" type="ORF">FOY43_00540</name>
</gene>
<dbReference type="EMBL" id="CP041663">
    <property type="protein sequence ID" value="QDY88155.1"/>
    <property type="molecule type" value="Genomic_DNA"/>
</dbReference>
<sequence>MKKIQITVGPKDVRDINGFINDINYNSLFTFENGEWTLKNDITNKKEKVVLELNKLNFINNDDPEKYIDDLFDNIINTAFVFAKNMKVDSKDSNDFQYVNNDNTVIDKIKSTLMKYFYIDDWSIIDLVSDLFSALLNSHLFRNGNKRFCFSFLNVILFTFGYLTKVKINKEFDIDVMSEKYLENIEKTIACFEVRLSNQDIDTLFTNCTNLANQNPLCFEILNNEIDLTIPERHDKTLKEIKKWIKNILLFV</sequence>
<accession>A0A5B8K5A1</accession>